<feature type="region of interest" description="Disordered" evidence="7">
    <location>
        <begin position="129"/>
        <end position="163"/>
    </location>
</feature>
<reference evidence="9" key="1">
    <citation type="submission" date="2018-10" db="EMBL/GenBank/DDBJ databases">
        <title>Effector identification in a new, highly contiguous assembly of the strawberry crown rot pathogen Phytophthora cactorum.</title>
        <authorList>
            <person name="Armitage A.D."/>
            <person name="Nellist C.F."/>
            <person name="Bates H."/>
            <person name="Vickerstaff R.J."/>
            <person name="Harrison R.J."/>
        </authorList>
    </citation>
    <scope>NUCLEOTIDE SEQUENCE</scope>
    <source>
        <strain evidence="9">4032</strain>
    </source>
</reference>
<dbReference type="Pfam" id="PF17917">
    <property type="entry name" value="RT_RNaseH"/>
    <property type="match status" value="1"/>
</dbReference>
<keyword evidence="4" id="KW-0255">Endonuclease</keyword>
<evidence type="ECO:0000259" key="8">
    <source>
        <dbReference type="Pfam" id="PF17917"/>
    </source>
</evidence>
<feature type="region of interest" description="Disordered" evidence="7">
    <location>
        <begin position="196"/>
        <end position="219"/>
    </location>
</feature>
<evidence type="ECO:0000256" key="6">
    <source>
        <dbReference type="ARBA" id="ARBA00022918"/>
    </source>
</evidence>
<organism evidence="9 10">
    <name type="scientific">Phytophthora cactorum</name>
    <dbReference type="NCBI Taxonomy" id="29920"/>
    <lineage>
        <taxon>Eukaryota</taxon>
        <taxon>Sar</taxon>
        <taxon>Stramenopiles</taxon>
        <taxon>Oomycota</taxon>
        <taxon>Peronosporomycetes</taxon>
        <taxon>Peronosporales</taxon>
        <taxon>Peronosporaceae</taxon>
        <taxon>Phytophthora</taxon>
    </lineage>
</organism>
<sequence>MRADHSKPFHVVRDVSAFAIGCALMQFDDEGRKRGVSYWSRQFKAVEWNYPIYDKALLAMRNVLIKLRVYFLLRVYLLGEQTFAVYTDGRERARDIASTQLNGVPNRTVAKPATQGIFTSADTGAVASATPGLTEPRVDTGATPTNARSLRRTSGTDVLSRGRRRRARTLMGPGQQHRVMAYRDVEGAAGPATASFANFDPNTGPPGRAITSSFSGTSS</sequence>
<comment type="caution">
    <text evidence="9">The sequence shown here is derived from an EMBL/GenBank/DDBJ whole genome shotgun (WGS) entry which is preliminary data.</text>
</comment>
<gene>
    <name evidence="9" type="ORF">PC115_g5310</name>
</gene>
<dbReference type="PANTHER" id="PTHR34072:SF56">
    <property type="entry name" value="REVERSE TRANSCRIPTASE_RETROTRANSPOSON-DERIVED PROTEIN RNASE H-LIKE DOMAIN-CONTAINING PROTEIN"/>
    <property type="match status" value="1"/>
</dbReference>
<evidence type="ECO:0000313" key="9">
    <source>
        <dbReference type="EMBL" id="KAG2933947.1"/>
    </source>
</evidence>
<feature type="compositionally biased region" description="Polar residues" evidence="7">
    <location>
        <begin position="210"/>
        <end position="219"/>
    </location>
</feature>
<evidence type="ECO:0000256" key="7">
    <source>
        <dbReference type="SAM" id="MobiDB-lite"/>
    </source>
</evidence>
<dbReference type="AlphaFoldDB" id="A0A8T1D7T4"/>
<dbReference type="GO" id="GO:0003964">
    <property type="term" value="F:RNA-directed DNA polymerase activity"/>
    <property type="evidence" value="ECO:0007669"/>
    <property type="project" value="UniProtKB-KW"/>
</dbReference>
<keyword evidence="3" id="KW-0540">Nuclease</keyword>
<keyword evidence="5" id="KW-0378">Hydrolase</keyword>
<dbReference type="EMBL" id="RCMI01000110">
    <property type="protein sequence ID" value="KAG2933947.1"/>
    <property type="molecule type" value="Genomic_DNA"/>
</dbReference>
<dbReference type="InterPro" id="IPR043502">
    <property type="entry name" value="DNA/RNA_pol_sf"/>
</dbReference>
<keyword evidence="6" id="KW-0695">RNA-directed DNA polymerase</keyword>
<evidence type="ECO:0000256" key="2">
    <source>
        <dbReference type="ARBA" id="ARBA00022695"/>
    </source>
</evidence>
<evidence type="ECO:0000256" key="4">
    <source>
        <dbReference type="ARBA" id="ARBA00022759"/>
    </source>
</evidence>
<protein>
    <recommendedName>
        <fullName evidence="8">Reverse transcriptase RNase H-like domain-containing protein</fullName>
    </recommendedName>
</protein>
<evidence type="ECO:0000256" key="5">
    <source>
        <dbReference type="ARBA" id="ARBA00022801"/>
    </source>
</evidence>
<evidence type="ECO:0000313" key="10">
    <source>
        <dbReference type="Proteomes" id="UP000774804"/>
    </source>
</evidence>
<dbReference type="VEuPathDB" id="FungiDB:PC110_g8438"/>
<dbReference type="Proteomes" id="UP000774804">
    <property type="component" value="Unassembled WGS sequence"/>
</dbReference>
<evidence type="ECO:0000256" key="1">
    <source>
        <dbReference type="ARBA" id="ARBA00022679"/>
    </source>
</evidence>
<evidence type="ECO:0000256" key="3">
    <source>
        <dbReference type="ARBA" id="ARBA00022722"/>
    </source>
</evidence>
<keyword evidence="1" id="KW-0808">Transferase</keyword>
<accession>A0A8T1D7T4</accession>
<dbReference type="SUPFAM" id="SSF56672">
    <property type="entry name" value="DNA/RNA polymerases"/>
    <property type="match status" value="1"/>
</dbReference>
<feature type="domain" description="Reverse transcriptase RNase H-like" evidence="8">
    <location>
        <begin position="4"/>
        <end position="90"/>
    </location>
</feature>
<name>A0A8T1D7T4_9STRA</name>
<proteinExistence type="predicted"/>
<dbReference type="PANTHER" id="PTHR34072">
    <property type="entry name" value="ENZYMATIC POLYPROTEIN-RELATED"/>
    <property type="match status" value="1"/>
</dbReference>
<feature type="compositionally biased region" description="Polar residues" evidence="7">
    <location>
        <begin position="142"/>
        <end position="157"/>
    </location>
</feature>
<dbReference type="InterPro" id="IPR041373">
    <property type="entry name" value="RT_RNaseH"/>
</dbReference>
<dbReference type="GO" id="GO:0016787">
    <property type="term" value="F:hydrolase activity"/>
    <property type="evidence" value="ECO:0007669"/>
    <property type="project" value="UniProtKB-KW"/>
</dbReference>
<dbReference type="GO" id="GO:0004519">
    <property type="term" value="F:endonuclease activity"/>
    <property type="evidence" value="ECO:0007669"/>
    <property type="project" value="UniProtKB-KW"/>
</dbReference>
<keyword evidence="2" id="KW-0548">Nucleotidyltransferase</keyword>